<sequence length="188" mass="21135">MGYLSVLLADDEVLTRLDIREHLTKEGHIVCGEAGNGLDVLELARLTNPDIALLDIKMPGLDGIEVASQLKLMGVPTVLMTAYYQPAFINRAEKVGVYGYLNKPIRQQDIIPALHIAYGRWKEVQKLSKEIDLIKKKIEYQKRIERAKGIYALKHGITEFEAHNAILKLSMASSKPLFHVCDEIIRNG</sequence>
<organism evidence="1 2">
    <name type="scientific">Anoxybacterium hadale</name>
    <dbReference type="NCBI Taxonomy" id="3408580"/>
    <lineage>
        <taxon>Bacteria</taxon>
        <taxon>Bacillati</taxon>
        <taxon>Bacillota</taxon>
        <taxon>Clostridia</taxon>
        <taxon>Peptostreptococcales</taxon>
        <taxon>Anaerovoracaceae</taxon>
        <taxon>Anoxybacterium</taxon>
    </lineage>
</organism>
<keyword evidence="2" id="KW-1185">Reference proteome</keyword>
<dbReference type="Proteomes" id="UP000594014">
    <property type="component" value="Chromosome"/>
</dbReference>
<gene>
    <name evidence="1" type="ORF">FRZ06_12320</name>
</gene>
<proteinExistence type="predicted"/>
<evidence type="ECO:0000313" key="1">
    <source>
        <dbReference type="EMBL" id="QOX64063.1"/>
    </source>
</evidence>
<name>A0ACD1ACU1_9FIRM</name>
<dbReference type="EMBL" id="CP042469">
    <property type="protein sequence ID" value="QOX64063.1"/>
    <property type="molecule type" value="Genomic_DNA"/>
</dbReference>
<accession>A0ACD1ACU1</accession>
<reference evidence="1" key="1">
    <citation type="submission" date="2019-08" db="EMBL/GenBank/DDBJ databases">
        <title>Genome sequence of Clostridiales bacterium MT110.</title>
        <authorList>
            <person name="Cao J."/>
        </authorList>
    </citation>
    <scope>NUCLEOTIDE SEQUENCE</scope>
    <source>
        <strain evidence="1">MT110</strain>
    </source>
</reference>
<protein>
    <submittedName>
        <fullName evidence="1">Response regulator</fullName>
    </submittedName>
</protein>
<evidence type="ECO:0000313" key="2">
    <source>
        <dbReference type="Proteomes" id="UP000594014"/>
    </source>
</evidence>